<dbReference type="GO" id="GO:0005886">
    <property type="term" value="C:plasma membrane"/>
    <property type="evidence" value="ECO:0007669"/>
    <property type="project" value="TreeGrafter"/>
</dbReference>
<comment type="caution">
    <text evidence="8">The sequence shown here is derived from an EMBL/GenBank/DDBJ whole genome shotgun (WGS) entry which is preliminary data.</text>
</comment>
<dbReference type="EMBL" id="QFYR01000001">
    <property type="protein sequence ID" value="RAK56717.1"/>
    <property type="molecule type" value="Genomic_DNA"/>
</dbReference>
<dbReference type="OrthoDB" id="9815847at2"/>
<keyword evidence="4" id="KW-0802">TPR repeat</keyword>
<keyword evidence="5" id="KW-0812">Transmembrane</keyword>
<name>A0A328AQ49_9CAUL</name>
<dbReference type="GO" id="GO:0030313">
    <property type="term" value="C:cell envelope"/>
    <property type="evidence" value="ECO:0007669"/>
    <property type="project" value="UniProtKB-SubCell"/>
</dbReference>
<evidence type="ECO:0000256" key="5">
    <source>
        <dbReference type="SAM" id="Phobius"/>
    </source>
</evidence>
<dbReference type="InterPro" id="IPR011990">
    <property type="entry name" value="TPR-like_helical_dom_sf"/>
</dbReference>
<gene>
    <name evidence="8" type="primary">ccmI</name>
    <name evidence="8" type="ORF">DJ018_01695</name>
</gene>
<accession>A0A328AQ49</accession>
<keyword evidence="6" id="KW-0732">Signal</keyword>
<feature type="domain" description="Cytochrome c-type biogenesis protein H TPR" evidence="7">
    <location>
        <begin position="147"/>
        <end position="263"/>
    </location>
</feature>
<dbReference type="InterPro" id="IPR017560">
    <property type="entry name" value="Cyt_c_biogenesis_CcmI"/>
</dbReference>
<dbReference type="Proteomes" id="UP000249725">
    <property type="component" value="Unassembled WGS sequence"/>
</dbReference>
<protein>
    <submittedName>
        <fullName evidence="8">C-type cytochrome biogenesis protein CcmI</fullName>
    </submittedName>
</protein>
<dbReference type="RefSeq" id="WP_111513068.1">
    <property type="nucleotide sequence ID" value="NZ_QFYR01000001.1"/>
</dbReference>
<evidence type="ECO:0000256" key="6">
    <source>
        <dbReference type="SAM" id="SignalP"/>
    </source>
</evidence>
<keyword evidence="3" id="KW-0201">Cytochrome c-type biogenesis</keyword>
<evidence type="ECO:0000256" key="1">
    <source>
        <dbReference type="ARBA" id="ARBA00004196"/>
    </source>
</evidence>
<feature type="chain" id="PRO_5016446021" evidence="6">
    <location>
        <begin position="27"/>
        <end position="359"/>
    </location>
</feature>
<dbReference type="PANTHER" id="PTHR47870">
    <property type="entry name" value="CYTOCHROME C-TYPE BIOGENESIS PROTEIN CCMH"/>
    <property type="match status" value="1"/>
</dbReference>
<keyword evidence="2" id="KW-0677">Repeat</keyword>
<evidence type="ECO:0000256" key="3">
    <source>
        <dbReference type="ARBA" id="ARBA00022748"/>
    </source>
</evidence>
<comment type="subcellular location">
    <subcellularLocation>
        <location evidence="1">Cell envelope</location>
    </subcellularLocation>
</comment>
<evidence type="ECO:0000259" key="7">
    <source>
        <dbReference type="Pfam" id="PF23914"/>
    </source>
</evidence>
<reference evidence="9" key="1">
    <citation type="submission" date="2018-05" db="EMBL/GenBank/DDBJ databases">
        <authorList>
            <person name="Li X."/>
        </authorList>
    </citation>
    <scope>NUCLEOTIDE SEQUENCE [LARGE SCALE GENOMIC DNA]</scope>
    <source>
        <strain evidence="9">YIM 73061</strain>
    </source>
</reference>
<dbReference type="GO" id="GO:0017004">
    <property type="term" value="P:cytochrome complex assembly"/>
    <property type="evidence" value="ECO:0007669"/>
    <property type="project" value="UniProtKB-KW"/>
</dbReference>
<keyword evidence="5" id="KW-0472">Membrane</keyword>
<dbReference type="SUPFAM" id="SSF48452">
    <property type="entry name" value="TPR-like"/>
    <property type="match status" value="1"/>
</dbReference>
<feature type="transmembrane region" description="Helical" evidence="5">
    <location>
        <begin position="93"/>
        <end position="116"/>
    </location>
</feature>
<dbReference type="AlphaFoldDB" id="A0A328AQ49"/>
<dbReference type="Pfam" id="PF23914">
    <property type="entry name" value="TPR_CcmH_CycH"/>
    <property type="match status" value="1"/>
</dbReference>
<dbReference type="Gene3D" id="1.25.40.10">
    <property type="entry name" value="Tetratricopeptide repeat domain"/>
    <property type="match status" value="1"/>
</dbReference>
<dbReference type="PANTHER" id="PTHR47870:SF1">
    <property type="entry name" value="CYTOCHROME C-TYPE BIOGENESIS PROTEIN CCMH"/>
    <property type="match status" value="1"/>
</dbReference>
<feature type="signal peptide" evidence="6">
    <location>
        <begin position="1"/>
        <end position="26"/>
    </location>
</feature>
<organism evidence="8 9">
    <name type="scientific">Phenylobacterium deserti</name>
    <dbReference type="NCBI Taxonomy" id="1914756"/>
    <lineage>
        <taxon>Bacteria</taxon>
        <taxon>Pseudomonadati</taxon>
        <taxon>Pseudomonadota</taxon>
        <taxon>Alphaproteobacteria</taxon>
        <taxon>Caulobacterales</taxon>
        <taxon>Caulobacteraceae</taxon>
        <taxon>Phenylobacterium</taxon>
    </lineage>
</organism>
<sequence>MIAFWVVAGVLTAAAAGLILARAAGAARQGAAQDPTPVVYRRQLAEIDELADRGLLAENERKSAHAEAARRLLAAAEKPGEAWDAGSASRRPVLIAALLAPAAALALYFAVGAPGLPDQPFAKRLSQWTEADPRTLAPPELAAVLQRVTRERPDPEGFRYLAIVEGAAQNPAGAVRAMRRAVDLAPQRADLWEMLGEALVFEGGGEVTPQARQAFAEALKRDPASVAARFHLARVEVVSGDRAAGVAAWRALLADLPADDPRREALQGAIAEAQGAPAAPAIGGDQLAAVQGMVEGLAQRLRDNPGDEDDWIRLVRSYAVLGDAKRRDDALTQAKARFSGRRDVVERLEAAARTEPMKR</sequence>
<evidence type="ECO:0000313" key="9">
    <source>
        <dbReference type="Proteomes" id="UP000249725"/>
    </source>
</evidence>
<keyword evidence="9" id="KW-1185">Reference proteome</keyword>
<proteinExistence type="predicted"/>
<evidence type="ECO:0000256" key="2">
    <source>
        <dbReference type="ARBA" id="ARBA00022737"/>
    </source>
</evidence>
<dbReference type="NCBIfam" id="TIGR03142">
    <property type="entry name" value="cytochro_ccmI"/>
    <property type="match status" value="1"/>
</dbReference>
<evidence type="ECO:0000256" key="4">
    <source>
        <dbReference type="ARBA" id="ARBA00022803"/>
    </source>
</evidence>
<keyword evidence="5" id="KW-1133">Transmembrane helix</keyword>
<dbReference type="InterPro" id="IPR056413">
    <property type="entry name" value="TPR_CcmH_CycH"/>
</dbReference>
<evidence type="ECO:0000313" key="8">
    <source>
        <dbReference type="EMBL" id="RAK56717.1"/>
    </source>
</evidence>
<dbReference type="InterPro" id="IPR051263">
    <property type="entry name" value="C-type_cytochrome_biogenesis"/>
</dbReference>